<dbReference type="KEGG" id="tcq:TIRI35C_0141"/>
<name>A0A7G2D4Y5_9EURY</name>
<keyword evidence="2" id="KW-1185">Reference proteome</keyword>
<organism evidence="1 2">
    <name type="scientific">Thermococcus camini</name>
    <dbReference type="NCBI Taxonomy" id="2016373"/>
    <lineage>
        <taxon>Archaea</taxon>
        <taxon>Methanobacteriati</taxon>
        <taxon>Methanobacteriota</taxon>
        <taxon>Thermococci</taxon>
        <taxon>Thermococcales</taxon>
        <taxon>Thermococcaceae</taxon>
        <taxon>Thermococcus</taxon>
    </lineage>
</organism>
<sequence length="66" mass="7089">MQIPATSRVRFTGSGRIGGGVNTGDDVAHLSDVWLFNFVSLIFKTGWVYPRMTKDGGDGVGETEPS</sequence>
<reference evidence="1 2" key="1">
    <citation type="submission" date="2020-09" db="EMBL/GenBank/DDBJ databases">
        <authorList>
            <person name="Courtine D."/>
        </authorList>
    </citation>
    <scope>NUCLEOTIDE SEQUENCE [LARGE SCALE GENOMIC DNA]</scope>
    <source>
        <strain evidence="1 2">IRI35c</strain>
    </source>
</reference>
<evidence type="ECO:0000313" key="2">
    <source>
        <dbReference type="Proteomes" id="UP000516304"/>
    </source>
</evidence>
<dbReference type="Proteomes" id="UP000516304">
    <property type="component" value="Chromosome TIRI35C"/>
</dbReference>
<proteinExistence type="predicted"/>
<dbReference type="AlphaFoldDB" id="A0A7G2D4Y5"/>
<protein>
    <submittedName>
        <fullName evidence="1">Uncharacterized protein</fullName>
    </submittedName>
</protein>
<accession>A0A7G2D4Y5</accession>
<gene>
    <name evidence="1" type="ORF">TIRI35C_0141</name>
</gene>
<dbReference type="EMBL" id="LR881183">
    <property type="protein sequence ID" value="CAD5243295.1"/>
    <property type="molecule type" value="Genomic_DNA"/>
</dbReference>
<evidence type="ECO:0000313" key="1">
    <source>
        <dbReference type="EMBL" id="CAD5243295.1"/>
    </source>
</evidence>